<dbReference type="InterPro" id="IPR036653">
    <property type="entry name" value="CinA-like_C"/>
</dbReference>
<dbReference type="Gene3D" id="3.40.980.10">
    <property type="entry name" value="MoaB/Mog-like domain"/>
    <property type="match status" value="1"/>
</dbReference>
<evidence type="ECO:0000256" key="1">
    <source>
        <dbReference type="HAMAP-Rule" id="MF_00226"/>
    </source>
</evidence>
<dbReference type="NCBIfam" id="NF001813">
    <property type="entry name" value="PRK00549.1"/>
    <property type="match status" value="1"/>
</dbReference>
<comment type="caution">
    <text evidence="3">The sequence shown here is derived from an EMBL/GenBank/DDBJ whole genome shotgun (WGS) entry which is preliminary data.</text>
</comment>
<evidence type="ECO:0000259" key="2">
    <source>
        <dbReference type="SMART" id="SM00852"/>
    </source>
</evidence>
<dbReference type="NCBIfam" id="TIGR00199">
    <property type="entry name" value="PncC_domain"/>
    <property type="match status" value="1"/>
</dbReference>
<dbReference type="InterPro" id="IPR036425">
    <property type="entry name" value="MoaB/Mog-like_dom_sf"/>
</dbReference>
<dbReference type="AlphaFoldDB" id="A0A8I0DQF9"/>
<dbReference type="Gene3D" id="3.30.70.2860">
    <property type="match status" value="1"/>
</dbReference>
<dbReference type="RefSeq" id="WP_186835653.1">
    <property type="nucleotide sequence ID" value="NZ_JACOOQ010000032.1"/>
</dbReference>
<dbReference type="SMART" id="SM00852">
    <property type="entry name" value="MoCF_biosynth"/>
    <property type="match status" value="1"/>
</dbReference>
<keyword evidence="4" id="KW-1185">Reference proteome</keyword>
<dbReference type="InterPro" id="IPR008136">
    <property type="entry name" value="CinA_C"/>
</dbReference>
<dbReference type="SUPFAM" id="SSF142433">
    <property type="entry name" value="CinA-like"/>
    <property type="match status" value="1"/>
</dbReference>
<dbReference type="PANTHER" id="PTHR13939">
    <property type="entry name" value="NICOTINAMIDE-NUCLEOTIDE AMIDOHYDROLASE PNCC"/>
    <property type="match status" value="1"/>
</dbReference>
<dbReference type="EMBL" id="JACOOQ010000032">
    <property type="protein sequence ID" value="MBC5641231.1"/>
    <property type="molecule type" value="Genomic_DNA"/>
</dbReference>
<sequence>MKAEIIAIGSEILLGDIVNTNAQYLSRELATLGIDVYHQQVVGDNEERLLKAYDEAYKRSELVITTGGLGPTQDDITKESAAKYFNKKLKLDENTLKGIEKYFNKQGRELKGNNIKQAYFPEGAIIMPNSCGTASGVIIEEGNKKMIILPGPPREMESMFNEQVLPYLEKLTDCVLRSKMLRIFGIGESFMAEELAYLIDNGKNPTVAPYAKGVDVSLRITAKGETEEECLNLIEPVEAEVRKTLKDKVYGEGEITLEYKVAEMLCKSNLTISTAESCTGGMIAAKLISYPGVSQVFLEGAVTYSNEAKVRRLGVKKETLNLYGAVSKETAREMAEGICRESGSDISVVTTGIAGPGGGTKEKPVGLVYIGLCFKGETVVEKFIFQGERDKIRERATMNALNLLRLKIIEKGYCRE</sequence>
<name>A0A8I0DQF9_9CLOT</name>
<dbReference type="Proteomes" id="UP000662088">
    <property type="component" value="Unassembled WGS sequence"/>
</dbReference>
<proteinExistence type="inferred from homology"/>
<dbReference type="HAMAP" id="MF_00226_B">
    <property type="entry name" value="CinA_B"/>
    <property type="match status" value="1"/>
</dbReference>
<dbReference type="InterPro" id="IPR041424">
    <property type="entry name" value="CinA_KH"/>
</dbReference>
<feature type="domain" description="MoaB/Mog" evidence="2">
    <location>
        <begin position="4"/>
        <end position="170"/>
    </location>
</feature>
<dbReference type="InterPro" id="IPR008135">
    <property type="entry name" value="Competence-induced_CinA"/>
</dbReference>
<dbReference type="NCBIfam" id="TIGR00177">
    <property type="entry name" value="molyb_syn"/>
    <property type="match status" value="1"/>
</dbReference>
<evidence type="ECO:0000313" key="3">
    <source>
        <dbReference type="EMBL" id="MBC5641231.1"/>
    </source>
</evidence>
<dbReference type="CDD" id="cd00885">
    <property type="entry name" value="cinA"/>
    <property type="match status" value="1"/>
</dbReference>
<dbReference type="Gene3D" id="3.90.950.20">
    <property type="entry name" value="CinA-like"/>
    <property type="match status" value="1"/>
</dbReference>
<protein>
    <recommendedName>
        <fullName evidence="1">Putative competence-damage inducible protein</fullName>
    </recommendedName>
</protein>
<evidence type="ECO:0000313" key="4">
    <source>
        <dbReference type="Proteomes" id="UP000662088"/>
    </source>
</evidence>
<dbReference type="InterPro" id="IPR050101">
    <property type="entry name" value="CinA"/>
</dbReference>
<gene>
    <name evidence="1" type="primary">cinA</name>
    <name evidence="3" type="ORF">H8R92_12755</name>
</gene>
<dbReference type="Pfam" id="PF02464">
    <property type="entry name" value="CinA"/>
    <property type="match status" value="1"/>
</dbReference>
<dbReference type="PANTHER" id="PTHR13939:SF0">
    <property type="entry name" value="NMN AMIDOHYDROLASE-LIKE PROTEIN YFAY"/>
    <property type="match status" value="1"/>
</dbReference>
<dbReference type="Pfam" id="PF18146">
    <property type="entry name" value="CinA_KH"/>
    <property type="match status" value="1"/>
</dbReference>
<reference evidence="3" key="1">
    <citation type="submission" date="2020-08" db="EMBL/GenBank/DDBJ databases">
        <title>Genome public.</title>
        <authorList>
            <person name="Liu C."/>
            <person name="Sun Q."/>
        </authorList>
    </citation>
    <scope>NUCLEOTIDE SEQUENCE</scope>
    <source>
        <strain evidence="3">NSJ-42</strain>
    </source>
</reference>
<accession>A0A8I0DQF9</accession>
<dbReference type="InterPro" id="IPR001453">
    <property type="entry name" value="MoaB/Mog_dom"/>
</dbReference>
<organism evidence="3 4">
    <name type="scientific">Clostridium lentum</name>
    <dbReference type="NCBI Taxonomy" id="2763037"/>
    <lineage>
        <taxon>Bacteria</taxon>
        <taxon>Bacillati</taxon>
        <taxon>Bacillota</taxon>
        <taxon>Clostridia</taxon>
        <taxon>Eubacteriales</taxon>
        <taxon>Clostridiaceae</taxon>
        <taxon>Clostridium</taxon>
    </lineage>
</organism>
<dbReference type="NCBIfam" id="TIGR00200">
    <property type="entry name" value="cinA_nterm"/>
    <property type="match status" value="1"/>
</dbReference>
<dbReference type="Pfam" id="PF00994">
    <property type="entry name" value="MoCF_biosynth"/>
    <property type="match status" value="1"/>
</dbReference>
<dbReference type="SUPFAM" id="SSF53218">
    <property type="entry name" value="Molybdenum cofactor biosynthesis proteins"/>
    <property type="match status" value="1"/>
</dbReference>
<comment type="similarity">
    <text evidence="1">Belongs to the CinA family.</text>
</comment>
<dbReference type="PIRSF" id="PIRSF006728">
    <property type="entry name" value="CinA"/>
    <property type="match status" value="1"/>
</dbReference>